<evidence type="ECO:0000313" key="7">
    <source>
        <dbReference type="EMBL" id="MFD2045224.1"/>
    </source>
</evidence>
<feature type="transmembrane region" description="Helical" evidence="5">
    <location>
        <begin position="393"/>
        <end position="415"/>
    </location>
</feature>
<dbReference type="PANTHER" id="PTHR43027">
    <property type="entry name" value="DOXORUBICIN RESISTANCE ABC TRANSPORTER PERMEASE PROTEIN DRRC-RELATED"/>
    <property type="match status" value="1"/>
</dbReference>
<feature type="domain" description="ABC-2 type transporter transmembrane" evidence="6">
    <location>
        <begin position="19"/>
        <end position="412"/>
    </location>
</feature>
<evidence type="ECO:0000313" key="8">
    <source>
        <dbReference type="Proteomes" id="UP001597383"/>
    </source>
</evidence>
<name>A0ABW4W1I4_9BACI</name>
<keyword evidence="8" id="KW-1185">Reference proteome</keyword>
<comment type="caution">
    <text evidence="7">The sequence shown here is derived from an EMBL/GenBank/DDBJ whole genome shotgun (WGS) entry which is preliminary data.</text>
</comment>
<comment type="subcellular location">
    <subcellularLocation>
        <location evidence="1">Membrane</location>
        <topology evidence="1">Multi-pass membrane protein</topology>
    </subcellularLocation>
</comment>
<dbReference type="EMBL" id="JBHUHQ010000017">
    <property type="protein sequence ID" value="MFD2045224.1"/>
    <property type="molecule type" value="Genomic_DNA"/>
</dbReference>
<evidence type="ECO:0000259" key="6">
    <source>
        <dbReference type="Pfam" id="PF12698"/>
    </source>
</evidence>
<evidence type="ECO:0000256" key="3">
    <source>
        <dbReference type="ARBA" id="ARBA00022989"/>
    </source>
</evidence>
<feature type="transmembrane region" description="Helical" evidence="5">
    <location>
        <begin position="336"/>
        <end position="358"/>
    </location>
</feature>
<protein>
    <submittedName>
        <fullName evidence="7">ABC transporter permease</fullName>
    </submittedName>
</protein>
<reference evidence="8" key="1">
    <citation type="journal article" date="2019" name="Int. J. Syst. Evol. Microbiol.">
        <title>The Global Catalogue of Microorganisms (GCM) 10K type strain sequencing project: providing services to taxonomists for standard genome sequencing and annotation.</title>
        <authorList>
            <consortium name="The Broad Institute Genomics Platform"/>
            <consortium name="The Broad Institute Genome Sequencing Center for Infectious Disease"/>
            <person name="Wu L."/>
            <person name="Ma J."/>
        </authorList>
    </citation>
    <scope>NUCLEOTIDE SEQUENCE [LARGE SCALE GENOMIC DNA]</scope>
    <source>
        <strain evidence="8">R28</strain>
    </source>
</reference>
<dbReference type="InterPro" id="IPR052902">
    <property type="entry name" value="ABC-2_transporter"/>
</dbReference>
<feature type="transmembrane region" description="Helical" evidence="5">
    <location>
        <begin position="303"/>
        <end position="324"/>
    </location>
</feature>
<feature type="transmembrane region" description="Helical" evidence="5">
    <location>
        <begin position="262"/>
        <end position="283"/>
    </location>
</feature>
<evidence type="ECO:0000256" key="2">
    <source>
        <dbReference type="ARBA" id="ARBA00022692"/>
    </source>
</evidence>
<keyword evidence="2 5" id="KW-0812">Transmembrane</keyword>
<proteinExistence type="predicted"/>
<organism evidence="7 8">
    <name type="scientific">Ornithinibacillus salinisoli</name>
    <dbReference type="NCBI Taxonomy" id="1848459"/>
    <lineage>
        <taxon>Bacteria</taxon>
        <taxon>Bacillati</taxon>
        <taxon>Bacillota</taxon>
        <taxon>Bacilli</taxon>
        <taxon>Bacillales</taxon>
        <taxon>Bacillaceae</taxon>
        <taxon>Ornithinibacillus</taxon>
    </lineage>
</organism>
<sequence length="421" mass="46982">MGSFLRKDFLVFWRDRKEILLALLLPIVIIVVLSIAFSGLFNNDSESVNIDIAIVQEDDEALGLEQFEETVEGMELSSMEKGAILEQVSQVRPIRFIHDFINNPELKDWLNSQELPEAEAIELVEAGELDAIIKVPKGFTYEVLSQVMLGEQSDVPLIIHAEEQSNEVSVLQDIVYNFINTLNLQFALGSRAGAELAEPDLPQGGTEIMGGVDVDNYSMTQYFTIAMSTLFALFISQTIALKTVTEKRERVFNRILLTNSNPLYYLMGKTFATFCLVWLQMMITITVSQLILDVFPGKSLDFWLGLIAVITVYALSVAGLSAVFTTITLNLHDPNAVSGLTTLIIMTIGVLGGGFFPIQGLPEFMQRIGEWTPNGLTQTVLIEWIQYTDLQDLIIPIIILIVFFIVCLIIGMVAFPRRGRV</sequence>
<dbReference type="PANTHER" id="PTHR43027:SF1">
    <property type="entry name" value="DOXORUBICIN RESISTANCE ABC TRANSPORTER PERMEASE PROTEIN DRRC-RELATED"/>
    <property type="match status" value="1"/>
</dbReference>
<feature type="transmembrane region" description="Helical" evidence="5">
    <location>
        <begin position="20"/>
        <end position="41"/>
    </location>
</feature>
<dbReference type="Pfam" id="PF12698">
    <property type="entry name" value="ABC2_membrane_3"/>
    <property type="match status" value="1"/>
</dbReference>
<dbReference type="RefSeq" id="WP_377557868.1">
    <property type="nucleotide sequence ID" value="NZ_JBHUHQ010000017.1"/>
</dbReference>
<keyword evidence="4 5" id="KW-0472">Membrane</keyword>
<gene>
    <name evidence="7" type="ORF">ACFSJF_13165</name>
</gene>
<keyword evidence="3 5" id="KW-1133">Transmembrane helix</keyword>
<accession>A0ABW4W1I4</accession>
<evidence type="ECO:0000256" key="4">
    <source>
        <dbReference type="ARBA" id="ARBA00023136"/>
    </source>
</evidence>
<dbReference type="Proteomes" id="UP001597383">
    <property type="component" value="Unassembled WGS sequence"/>
</dbReference>
<feature type="transmembrane region" description="Helical" evidence="5">
    <location>
        <begin position="222"/>
        <end position="241"/>
    </location>
</feature>
<evidence type="ECO:0000256" key="5">
    <source>
        <dbReference type="SAM" id="Phobius"/>
    </source>
</evidence>
<evidence type="ECO:0000256" key="1">
    <source>
        <dbReference type="ARBA" id="ARBA00004141"/>
    </source>
</evidence>
<dbReference type="InterPro" id="IPR013525">
    <property type="entry name" value="ABC2_TM"/>
</dbReference>